<evidence type="ECO:0000256" key="1">
    <source>
        <dbReference type="ARBA" id="ARBA00006432"/>
    </source>
</evidence>
<dbReference type="Pfam" id="PF00501">
    <property type="entry name" value="AMP-binding"/>
    <property type="match status" value="1"/>
</dbReference>
<gene>
    <name evidence="3" type="ORF">V3328_23525</name>
</gene>
<dbReference type="RefSeq" id="WP_340332171.1">
    <property type="nucleotide sequence ID" value="NZ_JAZHOF010000012.1"/>
</dbReference>
<dbReference type="Gene3D" id="3.40.50.12780">
    <property type="entry name" value="N-terminal domain of ligase-like"/>
    <property type="match status" value="1"/>
</dbReference>
<dbReference type="SUPFAM" id="SSF56801">
    <property type="entry name" value="Acetyl-CoA synthetase-like"/>
    <property type="match status" value="1"/>
</dbReference>
<dbReference type="InterPro" id="IPR045851">
    <property type="entry name" value="AMP-bd_C_sf"/>
</dbReference>
<dbReference type="GO" id="GO:0005886">
    <property type="term" value="C:plasma membrane"/>
    <property type="evidence" value="ECO:0007669"/>
    <property type="project" value="TreeGrafter"/>
</dbReference>
<feature type="domain" description="AMP-dependent synthetase/ligase" evidence="2">
    <location>
        <begin position="32"/>
        <end position="397"/>
    </location>
</feature>
<comment type="similarity">
    <text evidence="1">Belongs to the ATP-dependent AMP-binding enzyme family.</text>
</comment>
<evidence type="ECO:0000259" key="2">
    <source>
        <dbReference type="Pfam" id="PF00501"/>
    </source>
</evidence>
<dbReference type="EMBL" id="JAZHOF010000012">
    <property type="protein sequence ID" value="MEJ8574469.1"/>
    <property type="molecule type" value="Genomic_DNA"/>
</dbReference>
<keyword evidence="4" id="KW-1185">Reference proteome</keyword>
<dbReference type="AlphaFoldDB" id="A0AAW9RLJ3"/>
<dbReference type="GO" id="GO:0006633">
    <property type="term" value="P:fatty acid biosynthetic process"/>
    <property type="evidence" value="ECO:0007669"/>
    <property type="project" value="TreeGrafter"/>
</dbReference>
<comment type="caution">
    <text evidence="3">The sequence shown here is derived from an EMBL/GenBank/DDBJ whole genome shotgun (WGS) entry which is preliminary data.</text>
</comment>
<dbReference type="PANTHER" id="PTHR22754">
    <property type="entry name" value="DISCO-INTERACTING PROTEIN 2 DIP2 -RELATED"/>
    <property type="match status" value="1"/>
</dbReference>
<accession>A0AAW9RLJ3</accession>
<organism evidence="3 4">
    <name type="scientific">Microbaculum marinum</name>
    <dbReference type="NCBI Taxonomy" id="1764581"/>
    <lineage>
        <taxon>Bacteria</taxon>
        <taxon>Pseudomonadati</taxon>
        <taxon>Pseudomonadota</taxon>
        <taxon>Alphaproteobacteria</taxon>
        <taxon>Hyphomicrobiales</taxon>
        <taxon>Tepidamorphaceae</taxon>
        <taxon>Microbaculum</taxon>
    </lineage>
</organism>
<reference evidence="3 4" key="1">
    <citation type="submission" date="2024-02" db="EMBL/GenBank/DDBJ databases">
        <title>Genome analysis and characterization of Microbaculum marinisediminis sp. nov., isolated from marine sediment.</title>
        <authorList>
            <person name="Du Z.-J."/>
            <person name="Ye Y.-Q."/>
            <person name="Zhang Z.-R."/>
            <person name="Yuan S.-M."/>
            <person name="Zhang X.-Y."/>
        </authorList>
    </citation>
    <scope>NUCLEOTIDE SEQUENCE [LARGE SCALE GENOMIC DNA]</scope>
    <source>
        <strain evidence="3 4">SDUM1044001</strain>
    </source>
</reference>
<proteinExistence type="inferred from homology"/>
<sequence>MRVSLTACLSQRLLAKENDAVFSVVRRFGASQPSHLTGADLIERARAMLSVWEQACGPGPKTVVLAYGCGELFLSSLVAGLLADITMVPIAIPRPGSQSDRTRHIVRDSGASAVFCEAGQIDNLGKSLSHAGREDLPCPVVGLGADAAVAAALQPAREARVPASPDPDPPVFVQYTSGSTRLPKGVRISAEQILANAALCGDRFGLCETTRFVNWLPHYHDMGLMGGILYPLLRGGFSAQMSPHEMVRSPAFWLRTISDLRATVSGGPAFAFAHALAHVSERDCDGLDLSSWATAFCGAEPVPADLLPAFRKRFGRAGLRPDAVFACYGLAEYTLYAAGESAAELPPEVAEHTCPCRLSAETRAVIGIFDPDSRLPVAEGARGEIWLRGPSTGRGYLNLPEESAATFGVAAAGCESDGTWLRTGDIGMIVGEWLYITGRIKDILIANGRKIAASELEWLAASQHDALNPAAAAAFMTDPAQGGHAVLIIERKSSRAVIEDPEGVKDAIVRAVAGEWGITLDEIRVLPRGRLARTSSGKIRRQAIAADWRAERQGAGAGCVDTATSMKAAGS</sequence>
<evidence type="ECO:0000313" key="4">
    <source>
        <dbReference type="Proteomes" id="UP001378188"/>
    </source>
</evidence>
<dbReference type="InterPro" id="IPR042099">
    <property type="entry name" value="ANL_N_sf"/>
</dbReference>
<dbReference type="Proteomes" id="UP001378188">
    <property type="component" value="Unassembled WGS sequence"/>
</dbReference>
<name>A0AAW9RLJ3_9HYPH</name>
<dbReference type="GO" id="GO:0070566">
    <property type="term" value="F:adenylyltransferase activity"/>
    <property type="evidence" value="ECO:0007669"/>
    <property type="project" value="TreeGrafter"/>
</dbReference>
<evidence type="ECO:0000313" key="3">
    <source>
        <dbReference type="EMBL" id="MEJ8574469.1"/>
    </source>
</evidence>
<dbReference type="PANTHER" id="PTHR22754:SF32">
    <property type="entry name" value="DISCO-INTERACTING PROTEIN 2"/>
    <property type="match status" value="1"/>
</dbReference>
<dbReference type="Gene3D" id="3.30.300.30">
    <property type="match status" value="1"/>
</dbReference>
<protein>
    <submittedName>
        <fullName evidence="3">AMP-binding protein</fullName>
    </submittedName>
</protein>
<dbReference type="InterPro" id="IPR000873">
    <property type="entry name" value="AMP-dep_synth/lig_dom"/>
</dbReference>